<organism evidence="2 3">
    <name type="scientific">Gnathostoma spinigerum</name>
    <dbReference type="NCBI Taxonomy" id="75299"/>
    <lineage>
        <taxon>Eukaryota</taxon>
        <taxon>Metazoa</taxon>
        <taxon>Ecdysozoa</taxon>
        <taxon>Nematoda</taxon>
        <taxon>Chromadorea</taxon>
        <taxon>Rhabditida</taxon>
        <taxon>Spirurina</taxon>
        <taxon>Gnathostomatomorpha</taxon>
        <taxon>Gnathostomatoidea</taxon>
        <taxon>Gnathostomatidae</taxon>
        <taxon>Gnathostoma</taxon>
    </lineage>
</organism>
<feature type="domain" description="NWD2 C-terminal beta-propeller" evidence="1">
    <location>
        <begin position="20"/>
        <end position="245"/>
    </location>
</feature>
<evidence type="ECO:0000313" key="3">
    <source>
        <dbReference type="Proteomes" id="UP001608902"/>
    </source>
</evidence>
<dbReference type="InterPro" id="IPR015943">
    <property type="entry name" value="WD40/YVTN_repeat-like_dom_sf"/>
</dbReference>
<dbReference type="EMBL" id="JBGFUD010009254">
    <property type="protein sequence ID" value="MFH4982416.1"/>
    <property type="molecule type" value="Genomic_DNA"/>
</dbReference>
<dbReference type="InterPro" id="IPR056534">
    <property type="entry name" value="Beta-prop_NWD2_C"/>
</dbReference>
<name>A0ABD6ERD8_9BILA</name>
<evidence type="ECO:0000259" key="1">
    <source>
        <dbReference type="Pfam" id="PF23586"/>
    </source>
</evidence>
<dbReference type="Pfam" id="PF23586">
    <property type="entry name" value="Beta-prop_NWD2_C"/>
    <property type="match status" value="1"/>
</dbReference>
<dbReference type="PANTHER" id="PTHR19871">
    <property type="entry name" value="BETA TRANSDUCIN-RELATED PROTEIN"/>
    <property type="match status" value="1"/>
</dbReference>
<proteinExistence type="predicted"/>
<accession>A0ABD6ERD8</accession>
<dbReference type="Proteomes" id="UP001608902">
    <property type="component" value="Unassembled WGS sequence"/>
</dbReference>
<reference evidence="2 3" key="1">
    <citation type="submission" date="2024-08" db="EMBL/GenBank/DDBJ databases">
        <title>Gnathostoma spinigerum genome.</title>
        <authorList>
            <person name="Gonzalez-Bertolin B."/>
            <person name="Monzon S."/>
            <person name="Zaballos A."/>
            <person name="Jimenez P."/>
            <person name="Dekumyoy P."/>
            <person name="Varona S."/>
            <person name="Cuesta I."/>
            <person name="Sumanam S."/>
            <person name="Adisakwattana P."/>
            <person name="Gasser R.B."/>
            <person name="Hernandez-Gonzalez A."/>
            <person name="Young N.D."/>
            <person name="Perteguer M.J."/>
        </authorList>
    </citation>
    <scope>NUCLEOTIDE SEQUENCE [LARGE SCALE GENOMIC DNA]</scope>
    <source>
        <strain evidence="2">AL3</strain>
        <tissue evidence="2">Liver</tissue>
    </source>
</reference>
<dbReference type="Gene3D" id="2.130.10.10">
    <property type="entry name" value="YVTN repeat-like/Quinoprotein amine dehydrogenase"/>
    <property type="match status" value="1"/>
</dbReference>
<dbReference type="AlphaFoldDB" id="A0ABD6ERD8"/>
<dbReference type="SUPFAM" id="SSF50969">
    <property type="entry name" value="YVTN repeat-like/Quinoprotein amine dehydrogenase"/>
    <property type="match status" value="1"/>
</dbReference>
<dbReference type="InterPro" id="IPR011044">
    <property type="entry name" value="Quino_amine_DH_bsu"/>
</dbReference>
<keyword evidence="3" id="KW-1185">Reference proteome</keyword>
<gene>
    <name evidence="2" type="ORF">AB6A40_009125</name>
</gene>
<dbReference type="InterPro" id="IPR052752">
    <property type="entry name" value="NACHT-WD_repeat"/>
</dbReference>
<sequence length="315" mass="35544">MDIFMRIFGILSRQLETLEQKLVRFSVYSLEDLSLYYSREFNCRTFRSMAVQRDGTTVVCATVNKGRDRLEVISLEERRLRCSFRPKSNKKQKKDVLIRRLISMPNNSSFVIIMESESRGSLWSIKTKRMLRQFPTFSGIISPNGALGIYLSPKGGLHIIDMKNGSVIRTLIDKVAEVVNDTKICFTPSGEHILYFNSNQQTLNAFRVSDGTHIGTLRPHASLTCWTCDKKNNSVVIGCQDGSIITTILCDEKSRYDTLKVVALLPSRRYLAKHLNIDVPDFPASPGSNLMNLGAVTTAVSKFKQLLSSDQKCQS</sequence>
<evidence type="ECO:0000313" key="2">
    <source>
        <dbReference type="EMBL" id="MFH4982416.1"/>
    </source>
</evidence>
<protein>
    <recommendedName>
        <fullName evidence="1">NWD2 C-terminal beta-propeller domain-containing protein</fullName>
    </recommendedName>
</protein>
<dbReference type="PANTHER" id="PTHR19871:SF14">
    <property type="entry name" value="DUF4062 DOMAIN-CONTAINING PROTEIN"/>
    <property type="match status" value="1"/>
</dbReference>
<comment type="caution">
    <text evidence="2">The sequence shown here is derived from an EMBL/GenBank/DDBJ whole genome shotgun (WGS) entry which is preliminary data.</text>
</comment>